<name>A0A101FGS9_9THEO</name>
<evidence type="ECO:0000259" key="1">
    <source>
        <dbReference type="PROSITE" id="PS51747"/>
    </source>
</evidence>
<dbReference type="PATRIC" id="fig|85874.4.peg.1717"/>
<dbReference type="Gene3D" id="3.40.140.10">
    <property type="entry name" value="Cytidine Deaminase, domain 2"/>
    <property type="match status" value="1"/>
</dbReference>
<feature type="domain" description="CMP/dCMP-type deaminase" evidence="1">
    <location>
        <begin position="4"/>
        <end position="31"/>
    </location>
</feature>
<dbReference type="Proteomes" id="UP000053326">
    <property type="component" value="Unassembled WGS sequence"/>
</dbReference>
<comment type="caution">
    <text evidence="2">The sequence shown here is derived from an EMBL/GenBank/DDBJ whole genome shotgun (WGS) entry which is preliminary data.</text>
</comment>
<dbReference type="AlphaFoldDB" id="A0A101FGS9"/>
<feature type="non-terminal residue" evidence="2">
    <location>
        <position position="31"/>
    </location>
</feature>
<dbReference type="PROSITE" id="PS51747">
    <property type="entry name" value="CYT_DCMP_DEAMINASES_2"/>
    <property type="match status" value="1"/>
</dbReference>
<dbReference type="InterPro" id="IPR002125">
    <property type="entry name" value="CMP_dCMP_dom"/>
</dbReference>
<sequence>MKGIGDRELLLKAREAARMAYAPYSGFPVGA</sequence>
<gene>
    <name evidence="2" type="ORF">XD66_0565</name>
</gene>
<dbReference type="EMBL" id="LGFO01000049">
    <property type="protein sequence ID" value="KUK36736.1"/>
    <property type="molecule type" value="Genomic_DNA"/>
</dbReference>
<dbReference type="SUPFAM" id="SSF53927">
    <property type="entry name" value="Cytidine deaminase-like"/>
    <property type="match status" value="1"/>
</dbReference>
<dbReference type="GO" id="GO:0003824">
    <property type="term" value="F:catalytic activity"/>
    <property type="evidence" value="ECO:0007669"/>
    <property type="project" value="InterPro"/>
</dbReference>
<evidence type="ECO:0000313" key="3">
    <source>
        <dbReference type="Proteomes" id="UP000053326"/>
    </source>
</evidence>
<organism evidence="2 3">
    <name type="scientific">Thermacetogenium phaeum</name>
    <dbReference type="NCBI Taxonomy" id="85874"/>
    <lineage>
        <taxon>Bacteria</taxon>
        <taxon>Bacillati</taxon>
        <taxon>Bacillota</taxon>
        <taxon>Clostridia</taxon>
        <taxon>Thermoanaerobacterales</taxon>
        <taxon>Thermoanaerobacteraceae</taxon>
        <taxon>Thermacetogenium</taxon>
    </lineage>
</organism>
<evidence type="ECO:0000313" key="2">
    <source>
        <dbReference type="EMBL" id="KUK36736.1"/>
    </source>
</evidence>
<dbReference type="InterPro" id="IPR016193">
    <property type="entry name" value="Cytidine_deaminase-like"/>
</dbReference>
<protein>
    <submittedName>
        <fullName evidence="2">Cytidine deaminase Cdd</fullName>
    </submittedName>
</protein>
<accession>A0A101FGS9</accession>
<reference evidence="3" key="1">
    <citation type="journal article" date="2015" name="MBio">
        <title>Genome-Resolved Metagenomic Analysis Reveals Roles for Candidate Phyla and Other Microbial Community Members in Biogeochemical Transformations in Oil Reservoirs.</title>
        <authorList>
            <person name="Hu P."/>
            <person name="Tom L."/>
            <person name="Singh A."/>
            <person name="Thomas B.C."/>
            <person name="Baker B.J."/>
            <person name="Piceno Y.M."/>
            <person name="Andersen G.L."/>
            <person name="Banfield J.F."/>
        </authorList>
    </citation>
    <scope>NUCLEOTIDE SEQUENCE [LARGE SCALE GENOMIC DNA]</scope>
</reference>
<proteinExistence type="predicted"/>